<accession>A0A6N8JJ75</accession>
<evidence type="ECO:0000313" key="4">
    <source>
        <dbReference type="Proteomes" id="UP000463388"/>
    </source>
</evidence>
<evidence type="ECO:0000313" key="3">
    <source>
        <dbReference type="EMBL" id="MVX59923.1"/>
    </source>
</evidence>
<dbReference type="Proteomes" id="UP000463388">
    <property type="component" value="Unassembled WGS sequence"/>
</dbReference>
<sequence>MATKAAILADLRASMAAIERGEGSGTFAADSSCGDRRAARGDAEDTGGAAGTRGAGCAAAPAAIGAAGGQRASDASSCELQGDRHGGGERTGEAAFRKILRWVSVRERSSVYVRERLAKDEFPPEAIDEALDRAVRVHAVDDRRYSDALIRMKLAAGKGLRAAEAEIIGLGIDPSTLDAWQEHAERGRDAEVQRALALLRRRPPRAKQAREAAFRKLVGQGFSTDIASSAARLWSEEHFADIGTL</sequence>
<comment type="caution">
    <text evidence="3">The sequence shown here is derived from an EMBL/GenBank/DDBJ whole genome shotgun (WGS) entry which is preliminary data.</text>
</comment>
<dbReference type="InterPro" id="IPR036388">
    <property type="entry name" value="WH-like_DNA-bd_sf"/>
</dbReference>
<organism evidence="3 4">
    <name type="scientific">Adlercreutzia mucosicola</name>
    <dbReference type="NCBI Taxonomy" id="580026"/>
    <lineage>
        <taxon>Bacteria</taxon>
        <taxon>Bacillati</taxon>
        <taxon>Actinomycetota</taxon>
        <taxon>Coriobacteriia</taxon>
        <taxon>Eggerthellales</taxon>
        <taxon>Eggerthellaceae</taxon>
        <taxon>Adlercreutzia</taxon>
    </lineage>
</organism>
<protein>
    <submittedName>
        <fullName evidence="3">Regulatory protein RecX</fullName>
    </submittedName>
</protein>
<evidence type="ECO:0000256" key="1">
    <source>
        <dbReference type="SAM" id="MobiDB-lite"/>
    </source>
</evidence>
<dbReference type="Gene3D" id="1.10.10.10">
    <property type="entry name" value="Winged helix-like DNA-binding domain superfamily/Winged helix DNA-binding domain"/>
    <property type="match status" value="1"/>
</dbReference>
<dbReference type="OrthoDB" id="3178250at2"/>
<feature type="region of interest" description="Disordered" evidence="1">
    <location>
        <begin position="24"/>
        <end position="54"/>
    </location>
</feature>
<dbReference type="EMBL" id="WSRR01000001">
    <property type="protein sequence ID" value="MVX59923.1"/>
    <property type="molecule type" value="Genomic_DNA"/>
</dbReference>
<reference evidence="3 4" key="1">
    <citation type="submission" date="2019-12" db="EMBL/GenBank/DDBJ databases">
        <title>Microbes associate with the intestines of laboratory mice.</title>
        <authorList>
            <person name="Navarre W."/>
            <person name="Wong E."/>
        </authorList>
    </citation>
    <scope>NUCLEOTIDE SEQUENCE [LARGE SCALE GENOMIC DNA]</scope>
    <source>
        <strain evidence="3 4">NM66_B29</strain>
    </source>
</reference>
<dbReference type="AlphaFoldDB" id="A0A6N8JJ75"/>
<proteinExistence type="predicted"/>
<keyword evidence="4" id="KW-1185">Reference proteome</keyword>
<dbReference type="InterPro" id="IPR053926">
    <property type="entry name" value="RecX_HTH_1st"/>
</dbReference>
<feature type="domain" description="RecX first three-helical" evidence="2">
    <location>
        <begin position="95"/>
        <end position="133"/>
    </location>
</feature>
<dbReference type="RefSeq" id="WP_160344166.1">
    <property type="nucleotide sequence ID" value="NZ_WSRR01000001.1"/>
</dbReference>
<feature type="compositionally biased region" description="Basic and acidic residues" evidence="1">
    <location>
        <begin position="33"/>
        <end position="43"/>
    </location>
</feature>
<evidence type="ECO:0000259" key="2">
    <source>
        <dbReference type="Pfam" id="PF21982"/>
    </source>
</evidence>
<dbReference type="Pfam" id="PF21982">
    <property type="entry name" value="RecX_HTH1"/>
    <property type="match status" value="1"/>
</dbReference>
<name>A0A6N8JJ75_9ACTN</name>
<gene>
    <name evidence="3" type="ORF">GKZ27_00320</name>
</gene>